<comment type="caution">
    <text evidence="1">The sequence shown here is derived from an EMBL/GenBank/DDBJ whole genome shotgun (WGS) entry which is preliminary data.</text>
</comment>
<evidence type="ECO:0000313" key="1">
    <source>
        <dbReference type="EMBL" id="PVX61235.1"/>
    </source>
</evidence>
<proteinExistence type="predicted"/>
<protein>
    <recommendedName>
        <fullName evidence="3">Tail tube protein</fullName>
    </recommendedName>
</protein>
<dbReference type="EMBL" id="QEOB01000042">
    <property type="protein sequence ID" value="PVX61235.1"/>
    <property type="molecule type" value="Genomic_DNA"/>
</dbReference>
<dbReference type="Proteomes" id="UP000245712">
    <property type="component" value="Unassembled WGS sequence"/>
</dbReference>
<reference evidence="1 2" key="1">
    <citation type="submission" date="2018-05" db="EMBL/GenBank/DDBJ databases">
        <title>Genomic Encyclopedia of Type Strains, Phase IV (KMG-V): Genome sequencing to study the core and pangenomes of soil and plant-associated prokaryotes.</title>
        <authorList>
            <person name="Whitman W."/>
        </authorList>
    </citation>
    <scope>NUCLEOTIDE SEQUENCE [LARGE SCALE GENOMIC DNA]</scope>
    <source>
        <strain evidence="1 2">SCZa-39</strain>
    </source>
</reference>
<evidence type="ECO:0008006" key="3">
    <source>
        <dbReference type="Google" id="ProtNLM"/>
    </source>
</evidence>
<gene>
    <name evidence="1" type="ORF">C7402_14226</name>
</gene>
<dbReference type="InterPro" id="IPR054440">
    <property type="entry name" value="Gp32-like"/>
</dbReference>
<name>A0ABX5KCD8_9BURK</name>
<dbReference type="Pfam" id="PF22764">
    <property type="entry name" value="E217_Gp32"/>
    <property type="match status" value="1"/>
</dbReference>
<organism evidence="1 2">
    <name type="scientific">Paraburkholderia unamae</name>
    <dbReference type="NCBI Taxonomy" id="219649"/>
    <lineage>
        <taxon>Bacteria</taxon>
        <taxon>Pseudomonadati</taxon>
        <taxon>Pseudomonadota</taxon>
        <taxon>Betaproteobacteria</taxon>
        <taxon>Burkholderiales</taxon>
        <taxon>Burkholderiaceae</taxon>
        <taxon>Paraburkholderia</taxon>
    </lineage>
</organism>
<evidence type="ECO:0000313" key="2">
    <source>
        <dbReference type="Proteomes" id="UP000245712"/>
    </source>
</evidence>
<accession>A0ABX5KCD8</accession>
<dbReference type="RefSeq" id="WP_116614966.1">
    <property type="nucleotide sequence ID" value="NZ_QEOB01000042.1"/>
</dbReference>
<sequence length="143" mass="15485">MSDITSANSVLMLGVTNLFTVPQQLAGFSADDMYEMGAIDTKEVVMGADGNLSAGYIPQIKVMSVTLQADSASNTFFETIYAAEEAAQTPFFMFGTVRQPSVSRLYTLNKGVLKNYTPMAGAKKTLAPRKFEIHWQVTLGAPT</sequence>
<keyword evidence="2" id="KW-1185">Reference proteome</keyword>